<feature type="region of interest" description="Disordered" evidence="1">
    <location>
        <begin position="1"/>
        <end position="42"/>
    </location>
</feature>
<accession>A0ABR2JKT3</accession>
<feature type="compositionally biased region" description="Polar residues" evidence="1">
    <location>
        <begin position="14"/>
        <end position="24"/>
    </location>
</feature>
<proteinExistence type="predicted"/>
<dbReference type="EMBL" id="JAPFFF010000011">
    <property type="protein sequence ID" value="KAK8878178.1"/>
    <property type="molecule type" value="Genomic_DNA"/>
</dbReference>
<sequence>MSFSIKSARKTIDSARSQRPSTAYSARPPLAKPNNDFTKEEQQKLSATSRINAELSTHPAAYQRQIKVPFHTIPTRLGKYNLEDKLEHPFKTDQVSAKDSTPYELSSKNYDNLYITFDLLKTMTPRNCVKCLNSTPIFLRTMFLQGQLDPDLVSSVALSLTQNELQKFMLNMTSEINLYSGLNSCLTIAEVEEKILNMISVQFATVWIKSDFANFAISETRKEVLIMGETVLTNAFEKKDDVVTGDPGHYDYFSVEHDLPLIRGCKSMMLLPIVNPNDEIVAVLQVAGFQNSMSEMQTEFPQYYIDTLKIVRDIIQHKFFTVQTQRTVPSNISNVFNDVENASLQKTSAQICKFLQNTFPCESAELYIFDDRYRSLIRISDNKEFGELEGGISFQAGLISKPIIVPHGVSHPSYNKEIDGRYSNQSVMSKSLFQGRDHFVVTLRAKPNSPSFSQNDIKLLGDLSMVICDALRLSKWLGKQSETMEKMKKDLSIYAIITNSLADVTTKGAKAWNTIKAASNQFFQSDSLFVCLFDGRYMKYTPTDVKSKFEDCCAGTAYNYRETVLTHADDENSKFNPALYSQLNVKCEVSLCFPYRVNGRVTGSIEIINPKIVDHTTDEIKLFANLVSILLNSPAPK</sequence>
<evidence type="ECO:0008006" key="4">
    <source>
        <dbReference type="Google" id="ProtNLM"/>
    </source>
</evidence>
<dbReference type="Gene3D" id="3.30.450.40">
    <property type="match status" value="1"/>
</dbReference>
<evidence type="ECO:0000313" key="2">
    <source>
        <dbReference type="EMBL" id="KAK8878178.1"/>
    </source>
</evidence>
<protein>
    <recommendedName>
        <fullName evidence="4">GAF domain containing protein</fullName>
    </recommendedName>
</protein>
<organism evidence="2 3">
    <name type="scientific">Tritrichomonas musculus</name>
    <dbReference type="NCBI Taxonomy" id="1915356"/>
    <lineage>
        <taxon>Eukaryota</taxon>
        <taxon>Metamonada</taxon>
        <taxon>Parabasalia</taxon>
        <taxon>Tritrichomonadida</taxon>
        <taxon>Tritrichomonadidae</taxon>
        <taxon>Tritrichomonas</taxon>
    </lineage>
</organism>
<evidence type="ECO:0000313" key="3">
    <source>
        <dbReference type="Proteomes" id="UP001470230"/>
    </source>
</evidence>
<name>A0ABR2JKT3_9EUKA</name>
<comment type="caution">
    <text evidence="2">The sequence shown here is derived from an EMBL/GenBank/DDBJ whole genome shotgun (WGS) entry which is preliminary data.</text>
</comment>
<gene>
    <name evidence="2" type="ORF">M9Y10_004943</name>
</gene>
<reference evidence="2 3" key="1">
    <citation type="submission" date="2024-04" db="EMBL/GenBank/DDBJ databases">
        <title>Tritrichomonas musculus Genome.</title>
        <authorList>
            <person name="Alves-Ferreira E."/>
            <person name="Grigg M."/>
            <person name="Lorenzi H."/>
            <person name="Galac M."/>
        </authorList>
    </citation>
    <scope>NUCLEOTIDE SEQUENCE [LARGE SCALE GENOMIC DNA]</scope>
    <source>
        <strain evidence="2 3">EAF2021</strain>
    </source>
</reference>
<dbReference type="SUPFAM" id="SSF55781">
    <property type="entry name" value="GAF domain-like"/>
    <property type="match status" value="3"/>
</dbReference>
<dbReference type="Proteomes" id="UP001470230">
    <property type="component" value="Unassembled WGS sequence"/>
</dbReference>
<evidence type="ECO:0000256" key="1">
    <source>
        <dbReference type="SAM" id="MobiDB-lite"/>
    </source>
</evidence>
<keyword evidence="3" id="KW-1185">Reference proteome</keyword>
<dbReference type="InterPro" id="IPR029016">
    <property type="entry name" value="GAF-like_dom_sf"/>
</dbReference>